<comment type="caution">
    <text evidence="10">The sequence shown here is derived from an EMBL/GenBank/DDBJ whole genome shotgun (WGS) entry which is preliminary data.</text>
</comment>
<dbReference type="NCBIfam" id="TIGR00558">
    <property type="entry name" value="pdxH"/>
    <property type="match status" value="1"/>
</dbReference>
<dbReference type="RefSeq" id="WP_062952458.1">
    <property type="nucleotide sequence ID" value="NZ_CP136684.1"/>
</dbReference>
<feature type="binding site" evidence="6">
    <location>
        <position position="123"/>
    </location>
    <ligand>
        <name>substrate</name>
    </ligand>
</feature>
<dbReference type="EMBL" id="LPVY01000020">
    <property type="protein sequence ID" value="KZB62959.1"/>
    <property type="molecule type" value="Genomic_DNA"/>
</dbReference>
<dbReference type="UniPathway" id="UPA01068">
    <property type="reaction ID" value="UER00304"/>
</dbReference>
<comment type="pathway">
    <text evidence="6">Cofactor metabolism; pyridoxal 5'-phosphate salvage; pyridoxal 5'-phosphate from pyridoxine 5'-phosphate: step 1/1.</text>
</comment>
<dbReference type="PANTHER" id="PTHR10851">
    <property type="entry name" value="PYRIDOXINE-5-PHOSPHATE OXIDASE"/>
    <property type="match status" value="1"/>
</dbReference>
<accession>A0A154L3B4</accession>
<dbReference type="HAMAP" id="MF_01629">
    <property type="entry name" value="PdxH"/>
    <property type="match status" value="1"/>
</dbReference>
<dbReference type="PIRSF" id="PIRSF000190">
    <property type="entry name" value="Pyd_amn-ph_oxd"/>
    <property type="match status" value="1"/>
</dbReference>
<feature type="binding site" evidence="6 7">
    <location>
        <begin position="53"/>
        <end position="58"/>
    </location>
    <ligand>
        <name>FMN</name>
        <dbReference type="ChEBI" id="CHEBI:58210"/>
    </ligand>
</feature>
<dbReference type="GO" id="GO:0004733">
    <property type="term" value="F:pyridoxamine phosphate oxidase activity"/>
    <property type="evidence" value="ECO:0007669"/>
    <property type="project" value="UniProtKB-UniRule"/>
</dbReference>
<comment type="similarity">
    <text evidence="1 6">Belongs to the pyridoxamine 5'-phosphate oxidase family.</text>
</comment>
<dbReference type="Proteomes" id="UP000076335">
    <property type="component" value="Unassembled WGS sequence"/>
</dbReference>
<feature type="binding site" evidence="6 7">
    <location>
        <position position="187"/>
    </location>
    <ligand>
        <name>FMN</name>
        <dbReference type="ChEBI" id="CHEBI:58210"/>
    </ligand>
</feature>
<comment type="catalytic activity">
    <reaction evidence="6">
        <text>pyridoxamine 5'-phosphate + O2 + H2O = pyridoxal 5'-phosphate + H2O2 + NH4(+)</text>
        <dbReference type="Rhea" id="RHEA:15817"/>
        <dbReference type="ChEBI" id="CHEBI:15377"/>
        <dbReference type="ChEBI" id="CHEBI:15379"/>
        <dbReference type="ChEBI" id="CHEBI:16240"/>
        <dbReference type="ChEBI" id="CHEBI:28938"/>
        <dbReference type="ChEBI" id="CHEBI:58451"/>
        <dbReference type="ChEBI" id="CHEBI:597326"/>
        <dbReference type="EC" id="1.4.3.5"/>
    </reaction>
</comment>
<feature type="binding site" evidence="6 7">
    <location>
        <position position="75"/>
    </location>
    <ligand>
        <name>FMN</name>
        <dbReference type="ChEBI" id="CHEBI:58210"/>
    </ligand>
</feature>
<feature type="binding site" evidence="6 7">
    <location>
        <begin position="132"/>
        <end position="133"/>
    </location>
    <ligand>
        <name>FMN</name>
        <dbReference type="ChEBI" id="CHEBI:58210"/>
    </ligand>
</feature>
<keyword evidence="4 6" id="KW-0560">Oxidoreductase</keyword>
<dbReference type="NCBIfam" id="NF004231">
    <property type="entry name" value="PRK05679.1"/>
    <property type="match status" value="1"/>
</dbReference>
<dbReference type="Pfam" id="PF01243">
    <property type="entry name" value="PNPOx_N"/>
    <property type="match status" value="1"/>
</dbReference>
<reference evidence="10 11" key="1">
    <citation type="submission" date="2015-12" db="EMBL/GenBank/DDBJ databases">
        <title>Genome sequence of Thalassospira lucentensis MCCC 1A02072.</title>
        <authorList>
            <person name="Lu L."/>
            <person name="Lai Q."/>
            <person name="Shao Z."/>
            <person name="Qian P."/>
        </authorList>
    </citation>
    <scope>NUCLEOTIDE SEQUENCE [LARGE SCALE GENOMIC DNA]</scope>
    <source>
        <strain evidence="10 11">MCCC 1A02072</strain>
    </source>
</reference>
<protein>
    <recommendedName>
        <fullName evidence="6">Pyridoxine/pyridoxamine 5'-phosphate oxidase</fullName>
        <ecNumber evidence="6">1.4.3.5</ecNumber>
    </recommendedName>
    <alternativeName>
        <fullName evidence="6">PNP/PMP oxidase</fullName>
        <shortName evidence="6">PNPOx</shortName>
    </alternativeName>
    <alternativeName>
        <fullName evidence="6">Pyridoxal 5'-phosphate synthase</fullName>
    </alternativeName>
</protein>
<comment type="pathway">
    <text evidence="6">Cofactor metabolism; pyridoxal 5'-phosphate salvage; pyridoxal 5'-phosphate from pyridoxamine 5'-phosphate: step 1/1.</text>
</comment>
<keyword evidence="3 6" id="KW-0288">FMN</keyword>
<comment type="subunit">
    <text evidence="6">Homodimer.</text>
</comment>
<evidence type="ECO:0000256" key="6">
    <source>
        <dbReference type="HAMAP-Rule" id="MF_01629"/>
    </source>
</evidence>
<evidence type="ECO:0000256" key="4">
    <source>
        <dbReference type="ARBA" id="ARBA00023002"/>
    </source>
</evidence>
<sequence length="206" mass="23697">MDEKNTPKIGHEAHSVPFDLFDVWFNEAKNKEKPYPDAMTLATADANGRPSARIVLLKGFDERGFVFYTNYESRKGDQLAENSFAALCFHWKSLEKCVRIEGAVTRVDGAESDEYFASRPRGSQLGAWASIQSRPMSGRFDLEKRVAEFTARFGLGKVPRPDHWGGFRLIPDRIEFWSEGKFRLHDRQLYTRDADDKGWNLQKLFP</sequence>
<dbReference type="InterPro" id="IPR011576">
    <property type="entry name" value="Pyridox_Oxase_N"/>
</dbReference>
<dbReference type="Pfam" id="PF10590">
    <property type="entry name" value="PNP_phzG_C"/>
    <property type="match status" value="1"/>
</dbReference>
<feature type="binding site" evidence="6">
    <location>
        <position position="115"/>
    </location>
    <ligand>
        <name>substrate</name>
    </ligand>
</feature>
<evidence type="ECO:0000256" key="2">
    <source>
        <dbReference type="ARBA" id="ARBA00022630"/>
    </source>
</evidence>
<organism evidence="10 11">
    <name type="scientific">Thalassospira lucentensis</name>
    <dbReference type="NCBI Taxonomy" id="168935"/>
    <lineage>
        <taxon>Bacteria</taxon>
        <taxon>Pseudomonadati</taxon>
        <taxon>Pseudomonadota</taxon>
        <taxon>Alphaproteobacteria</taxon>
        <taxon>Rhodospirillales</taxon>
        <taxon>Thalassospiraceae</taxon>
        <taxon>Thalassospira</taxon>
    </lineage>
</organism>
<dbReference type="GO" id="GO:0008615">
    <property type="term" value="P:pyridoxine biosynthetic process"/>
    <property type="evidence" value="ECO:0007669"/>
    <property type="project" value="UniProtKB-UniRule"/>
</dbReference>
<dbReference type="GO" id="GO:0010181">
    <property type="term" value="F:FMN binding"/>
    <property type="evidence" value="ECO:0007669"/>
    <property type="project" value="UniProtKB-UniRule"/>
</dbReference>
<dbReference type="InterPro" id="IPR000659">
    <property type="entry name" value="Pyridox_Oxase"/>
</dbReference>
<dbReference type="AlphaFoldDB" id="A0A154L3B4"/>
<comment type="function">
    <text evidence="6">Catalyzes the oxidation of either pyridoxine 5'-phosphate (PNP) or pyridoxamine 5'-phosphate (PMP) into pyridoxal 5'-phosphate (PLP).</text>
</comment>
<dbReference type="SUPFAM" id="SSF50475">
    <property type="entry name" value="FMN-binding split barrel"/>
    <property type="match status" value="1"/>
</dbReference>
<evidence type="ECO:0000313" key="11">
    <source>
        <dbReference type="Proteomes" id="UP000076335"/>
    </source>
</evidence>
<keyword evidence="5 6" id="KW-0664">Pyridoxine biosynthesis</keyword>
<gene>
    <name evidence="6" type="primary">pdxH</name>
    <name evidence="10" type="ORF">AUP42_02605</name>
</gene>
<evidence type="ECO:0000256" key="3">
    <source>
        <dbReference type="ARBA" id="ARBA00022643"/>
    </source>
</evidence>
<feature type="binding site" evidence="6">
    <location>
        <begin position="183"/>
        <end position="185"/>
    </location>
    <ligand>
        <name>substrate</name>
    </ligand>
</feature>
<feature type="binding site" evidence="6">
    <location>
        <position position="119"/>
    </location>
    <ligand>
        <name>substrate</name>
    </ligand>
</feature>
<comment type="caution">
    <text evidence="6">Lacks conserved residue(s) required for the propagation of feature annotation.</text>
</comment>
<keyword evidence="2 6" id="KW-0285">Flavoprotein</keyword>
<comment type="cofactor">
    <cofactor evidence="6 7">
        <name>FMN</name>
        <dbReference type="ChEBI" id="CHEBI:58210"/>
    </cofactor>
    <text evidence="6 7">Binds 1 FMN per subunit.</text>
</comment>
<dbReference type="InterPro" id="IPR019576">
    <property type="entry name" value="Pyridoxamine_oxidase_dimer_C"/>
</dbReference>
<feature type="domain" description="Pyridoxamine 5'-phosphate oxidase N-terminal" evidence="8">
    <location>
        <begin position="32"/>
        <end position="143"/>
    </location>
</feature>
<feature type="binding site" evidence="6 7">
    <location>
        <begin position="68"/>
        <end position="69"/>
    </location>
    <ligand>
        <name>FMN</name>
        <dbReference type="ChEBI" id="CHEBI:58210"/>
    </ligand>
</feature>
<feature type="binding site" evidence="6">
    <location>
        <position position="58"/>
    </location>
    <ligand>
        <name>substrate</name>
    </ligand>
</feature>
<dbReference type="InterPro" id="IPR012349">
    <property type="entry name" value="Split_barrel_FMN-bd"/>
</dbReference>
<proteinExistence type="inferred from homology"/>
<evidence type="ECO:0000256" key="5">
    <source>
        <dbReference type="ARBA" id="ARBA00023096"/>
    </source>
</evidence>
<evidence type="ECO:0000259" key="9">
    <source>
        <dbReference type="Pfam" id="PF10590"/>
    </source>
</evidence>
<dbReference type="Gene3D" id="2.30.110.10">
    <property type="entry name" value="Electron Transport, Fmn-binding Protein, Chain A"/>
    <property type="match status" value="1"/>
</dbReference>
<feature type="binding site" evidence="6 7">
    <location>
        <position position="177"/>
    </location>
    <ligand>
        <name>FMN</name>
        <dbReference type="ChEBI" id="CHEBI:58210"/>
    </ligand>
</feature>
<dbReference type="PANTHER" id="PTHR10851:SF0">
    <property type="entry name" value="PYRIDOXINE-5'-PHOSPHATE OXIDASE"/>
    <property type="match status" value="1"/>
</dbReference>
<dbReference type="EC" id="1.4.3.5" evidence="6"/>
<dbReference type="OrthoDB" id="9780392at2"/>
<feature type="binding site" evidence="6 7">
    <location>
        <position position="74"/>
    </location>
    <ligand>
        <name>FMN</name>
        <dbReference type="ChEBI" id="CHEBI:58210"/>
    </ligand>
</feature>
<comment type="catalytic activity">
    <reaction evidence="6">
        <text>pyridoxine 5'-phosphate + O2 = pyridoxal 5'-phosphate + H2O2</text>
        <dbReference type="Rhea" id="RHEA:15149"/>
        <dbReference type="ChEBI" id="CHEBI:15379"/>
        <dbReference type="ChEBI" id="CHEBI:16240"/>
        <dbReference type="ChEBI" id="CHEBI:58589"/>
        <dbReference type="ChEBI" id="CHEBI:597326"/>
        <dbReference type="EC" id="1.4.3.5"/>
    </reaction>
</comment>
<feature type="domain" description="Pyridoxine 5'-phosphate oxidase dimerisation C-terminal" evidence="9">
    <location>
        <begin position="164"/>
        <end position="206"/>
    </location>
</feature>
<evidence type="ECO:0000259" key="8">
    <source>
        <dbReference type="Pfam" id="PF01243"/>
    </source>
</evidence>
<name>A0A154L3B4_9PROT</name>
<evidence type="ECO:0000313" key="10">
    <source>
        <dbReference type="EMBL" id="KZB62959.1"/>
    </source>
</evidence>
<evidence type="ECO:0000256" key="7">
    <source>
        <dbReference type="PIRSR" id="PIRSR000190-2"/>
    </source>
</evidence>
<evidence type="ECO:0000256" key="1">
    <source>
        <dbReference type="ARBA" id="ARBA00007301"/>
    </source>
</evidence>